<feature type="domain" description="TraD/TraG TraM recognition site" evidence="8">
    <location>
        <begin position="413"/>
        <end position="531"/>
    </location>
</feature>
<dbReference type="InterPro" id="IPR032689">
    <property type="entry name" value="TraG-D_C"/>
</dbReference>
<comment type="caution">
    <text evidence="9">The sequence shown here is derived from an EMBL/GenBank/DDBJ whole genome shotgun (WGS) entry which is preliminary data.</text>
</comment>
<evidence type="ECO:0000256" key="1">
    <source>
        <dbReference type="ARBA" id="ARBA00004651"/>
    </source>
</evidence>
<proteinExistence type="predicted"/>
<evidence type="ECO:0000256" key="2">
    <source>
        <dbReference type="ARBA" id="ARBA00022475"/>
    </source>
</evidence>
<dbReference type="InterPro" id="IPR027417">
    <property type="entry name" value="P-loop_NTPase"/>
</dbReference>
<reference evidence="10" key="1">
    <citation type="journal article" date="2019" name="Int. J. Syst. Evol. Microbiol.">
        <title>The Global Catalogue of Microorganisms (GCM) 10K type strain sequencing project: providing services to taxonomists for standard genome sequencing and annotation.</title>
        <authorList>
            <consortium name="The Broad Institute Genomics Platform"/>
            <consortium name="The Broad Institute Genome Sequencing Center for Infectious Disease"/>
            <person name="Wu L."/>
            <person name="Ma J."/>
        </authorList>
    </citation>
    <scope>NUCLEOTIDE SEQUENCE [LARGE SCALE GENOMIC DNA]</scope>
    <source>
        <strain evidence="10">JCM 19015</strain>
    </source>
</reference>
<protein>
    <recommendedName>
        <fullName evidence="8">TraD/TraG TraM recognition site domain-containing protein</fullName>
    </recommendedName>
</protein>
<evidence type="ECO:0000313" key="9">
    <source>
        <dbReference type="EMBL" id="GAA4754978.1"/>
    </source>
</evidence>
<dbReference type="InterPro" id="IPR051539">
    <property type="entry name" value="T4SS-coupling_protein"/>
</dbReference>
<evidence type="ECO:0000256" key="7">
    <source>
        <dbReference type="SAM" id="Phobius"/>
    </source>
</evidence>
<dbReference type="PANTHER" id="PTHR37937:SF1">
    <property type="entry name" value="CONJUGATIVE TRANSFER: DNA TRANSPORT"/>
    <property type="match status" value="1"/>
</dbReference>
<gene>
    <name evidence="9" type="ORF">GCM10025783_30150</name>
</gene>
<name>A0ABP8ZF95_9MICO</name>
<dbReference type="Pfam" id="PF12696">
    <property type="entry name" value="TraG-D_C"/>
    <property type="match status" value="1"/>
</dbReference>
<sequence>MTARNNRRREPGRAGDDGLVLAAIGLGASVVGTVWVSVAVGSRIADVNRSLPRSPLDIVAGLIRGTITWPAASTPIAVACATTLAVLAGYIGWLRTLARRGRTNVDHAARYMALPKQLTGMQERQARRKSARLGVAGSAGIPIGRMLTGGRMLYSSFEDMVTVVAGPRVGKSTSLVIPAILAAPGAVVTTSNKRDVLDATRDLRADAGPVWVFDPQAVARQAATWWWDPLSYVTDDTRAAKLAQYFASGSRATDAKTDAFFDSAGQNLLAGLLLAAAVSGRPIRTVFTWLTDPTEEEPVRLLRTGGYPVIADAVLGVIQSTDKLRGSVYSTGQEMAACLKNTAVTDWVNPRGTSDPRPQFDPDAFVRGAGTLYSLSKEGAGTAGPLVTALTAATLEAATDLADASAGGRLQAPLVAILDEAANVCRWRDLPDLYSHFGSRGIPIMSVFQSWSQGVAVFGREGMLKLWSASNVFLYLGSVKENDFLQNLAELIGEYDRETTSASYNRGVRSTSSALKREKILTVDELGSMPRGRAVMLATGTRAALLRTIPWYVGPKEQVARIRASIAAHDPVAARPAMAPGAEPARPSPSPAAPRPVPARDVRSIVQVGDGPLPPAASSAAGQDAGGRDDG</sequence>
<keyword evidence="4 7" id="KW-1133">Transmembrane helix</keyword>
<organism evidence="9 10">
    <name type="scientific">Amnibacterium soli</name>
    <dbReference type="NCBI Taxonomy" id="1282736"/>
    <lineage>
        <taxon>Bacteria</taxon>
        <taxon>Bacillati</taxon>
        <taxon>Actinomycetota</taxon>
        <taxon>Actinomycetes</taxon>
        <taxon>Micrococcales</taxon>
        <taxon>Microbacteriaceae</taxon>
        <taxon>Amnibacterium</taxon>
    </lineage>
</organism>
<keyword evidence="3 7" id="KW-0812">Transmembrane</keyword>
<dbReference type="EMBL" id="BAABLP010000007">
    <property type="protein sequence ID" value="GAA4754978.1"/>
    <property type="molecule type" value="Genomic_DNA"/>
</dbReference>
<evidence type="ECO:0000256" key="6">
    <source>
        <dbReference type="SAM" id="MobiDB-lite"/>
    </source>
</evidence>
<comment type="subcellular location">
    <subcellularLocation>
        <location evidence="1">Cell membrane</location>
        <topology evidence="1">Multi-pass membrane protein</topology>
    </subcellularLocation>
</comment>
<evidence type="ECO:0000256" key="3">
    <source>
        <dbReference type="ARBA" id="ARBA00022692"/>
    </source>
</evidence>
<feature type="region of interest" description="Disordered" evidence="6">
    <location>
        <begin position="575"/>
        <end position="631"/>
    </location>
</feature>
<dbReference type="CDD" id="cd01127">
    <property type="entry name" value="TrwB_TraG_TraD_VirD4"/>
    <property type="match status" value="1"/>
</dbReference>
<feature type="compositionally biased region" description="Pro residues" evidence="6">
    <location>
        <begin position="586"/>
        <end position="597"/>
    </location>
</feature>
<accession>A0ABP8ZF95</accession>
<evidence type="ECO:0000256" key="4">
    <source>
        <dbReference type="ARBA" id="ARBA00022989"/>
    </source>
</evidence>
<keyword evidence="5 7" id="KW-0472">Membrane</keyword>
<dbReference type="SUPFAM" id="SSF52540">
    <property type="entry name" value="P-loop containing nucleoside triphosphate hydrolases"/>
    <property type="match status" value="1"/>
</dbReference>
<evidence type="ECO:0000259" key="8">
    <source>
        <dbReference type="Pfam" id="PF12696"/>
    </source>
</evidence>
<keyword evidence="10" id="KW-1185">Reference proteome</keyword>
<evidence type="ECO:0000313" key="10">
    <source>
        <dbReference type="Proteomes" id="UP001500121"/>
    </source>
</evidence>
<dbReference type="PANTHER" id="PTHR37937">
    <property type="entry name" value="CONJUGATIVE TRANSFER: DNA TRANSPORT"/>
    <property type="match status" value="1"/>
</dbReference>
<evidence type="ECO:0000256" key="5">
    <source>
        <dbReference type="ARBA" id="ARBA00023136"/>
    </source>
</evidence>
<keyword evidence="2" id="KW-1003">Cell membrane</keyword>
<dbReference type="Gene3D" id="3.40.50.300">
    <property type="entry name" value="P-loop containing nucleotide triphosphate hydrolases"/>
    <property type="match status" value="1"/>
</dbReference>
<dbReference type="Proteomes" id="UP001500121">
    <property type="component" value="Unassembled WGS sequence"/>
</dbReference>
<feature type="transmembrane region" description="Helical" evidence="7">
    <location>
        <begin position="20"/>
        <end position="45"/>
    </location>
</feature>
<feature type="transmembrane region" description="Helical" evidence="7">
    <location>
        <begin position="76"/>
        <end position="94"/>
    </location>
</feature>